<dbReference type="Gene3D" id="3.40.720.10">
    <property type="entry name" value="Alkaline Phosphatase, subunit A"/>
    <property type="match status" value="1"/>
</dbReference>
<dbReference type="PANTHER" id="PTHR42693">
    <property type="entry name" value="ARYLSULFATASE FAMILY MEMBER"/>
    <property type="match status" value="1"/>
</dbReference>
<accession>A0ABT1ATZ5</accession>
<name>A0ABT1ATZ5_9RALS</name>
<comment type="caution">
    <text evidence="4">The sequence shown here is derived from an EMBL/GenBank/DDBJ whole genome shotgun (WGS) entry which is preliminary data.</text>
</comment>
<keyword evidence="5" id="KW-1185">Reference proteome</keyword>
<feature type="chain" id="PRO_5046074070" evidence="2">
    <location>
        <begin position="37"/>
        <end position="805"/>
    </location>
</feature>
<dbReference type="InterPro" id="IPR050738">
    <property type="entry name" value="Sulfatase"/>
</dbReference>
<dbReference type="Gene3D" id="3.30.1120.10">
    <property type="match status" value="1"/>
</dbReference>
<evidence type="ECO:0000313" key="4">
    <source>
        <dbReference type="EMBL" id="MCO5401649.1"/>
    </source>
</evidence>
<evidence type="ECO:0000256" key="1">
    <source>
        <dbReference type="ARBA" id="ARBA00008779"/>
    </source>
</evidence>
<organism evidence="4 5">
    <name type="scientific">Ralstonia soli</name>
    <dbReference type="NCBI Taxonomy" id="2953896"/>
    <lineage>
        <taxon>Bacteria</taxon>
        <taxon>Pseudomonadati</taxon>
        <taxon>Pseudomonadota</taxon>
        <taxon>Betaproteobacteria</taxon>
        <taxon>Burkholderiales</taxon>
        <taxon>Burkholderiaceae</taxon>
        <taxon>Ralstonia</taxon>
    </lineage>
</organism>
<dbReference type="PANTHER" id="PTHR42693:SF43">
    <property type="entry name" value="BLL2667 PROTEIN"/>
    <property type="match status" value="1"/>
</dbReference>
<feature type="signal peptide" evidence="2">
    <location>
        <begin position="1"/>
        <end position="36"/>
    </location>
</feature>
<dbReference type="RefSeq" id="WP_252685162.1">
    <property type="nucleotide sequence ID" value="NZ_JAMXHT010000014.1"/>
</dbReference>
<sequence length="805" mass="88108">MKARRPTNNQRARRVRAALTAIATLMPLVFGTPLRAQQVPPLARDVLPIPPAPFKGRIEPNASASVPDWPQRVQAPAGAPNVLLIMTDDMGFGSSSVFGGPVPTPALEQLASDGVRYNNFYTTAMCSATRAALLTGRNHHEVSAGAITDMSTGFPGYNSAIPRSAATIAEVLKDNGYNTAMFGKHHNIPSWEATPTGPFDHWPTGLGFEYFYGFIIGDTNQWYPRLYRNTLSADTPKLSDVTLDHMLVDDAIHWIHQQKASAPDKPFFAYLATGTGHAPHQAPKAWIDRFKGRFDQGWDALREETFARQKAQGIIPADAVLTPRPAELPAWLSLSPTQQRLYARYMEVFAGMAAYQDAQIGRLLGELKRMGQLDKTLVIMVHGDNGASGEGGPNGTLNEVGHFINGLHRSPEDEARHIDEMGGPKSYPLYPAAWAWALDTPFQWTKQIASHLGGIRNGLIIRWPGHTNDSATLRTQFAHAIDIMPTVLEAAGVPPPQSVNGVKQQLLEGKSLEYAFENAHAPEPPRTQYFEMLGNRAIYKDGWIANTIPQRMPWEFGAASKNTYGDYKWQLYDLGHDFSQAHDVAAQYPEKLKEMQELFLAEAKRNQVLPLDDRLNVERATAASQHYDKLGTHFEYWGKQLSISKETAPNFMGRSFSVEAQVNLPDGHVTGPILARGSWFGGWGFYLKDGKPTALAARSEWAQDQSKIVADKALPAGTSIVRFDFTYDGGGLLKGGVLCITVNGVRANCGRVTSTPNVDAGQGETLDIGQDTGAPMTDDYAQTAVFPGDILKVTVDVALPAQAGK</sequence>
<evidence type="ECO:0000313" key="5">
    <source>
        <dbReference type="Proteomes" id="UP001162811"/>
    </source>
</evidence>
<gene>
    <name evidence="4" type="ORF">NG900_25895</name>
</gene>
<dbReference type="CDD" id="cd16025">
    <property type="entry name" value="PAS_like"/>
    <property type="match status" value="1"/>
</dbReference>
<protein>
    <submittedName>
        <fullName evidence="4">Arylsulfatase</fullName>
    </submittedName>
</protein>
<reference evidence="4" key="2">
    <citation type="journal article" date="2023" name="Front. Microbiol.">
        <title>Ralstonia chuxiongensis sp. nov., Ralstonia mojiangensis sp. nov., and Ralstonia soli sp. nov., isolated from tobacco fields, are three novel species in the family Burkholderiaceae.</title>
        <authorList>
            <person name="Lu C.H."/>
            <person name="Zhang Y.Y."/>
            <person name="Jiang N."/>
            <person name="Chen W."/>
            <person name="Shao X."/>
            <person name="Zhao Z.M."/>
            <person name="Lu W.L."/>
            <person name="Hu X."/>
            <person name="Xi Y.X."/>
            <person name="Zou S.Y."/>
            <person name="Wei Q.J."/>
            <person name="Lin Z.L."/>
            <person name="Gong L."/>
            <person name="Gai X.T."/>
            <person name="Zhang L.Q."/>
            <person name="Li J.Y."/>
            <person name="Jin Y."/>
            <person name="Xia Z.Y."/>
        </authorList>
    </citation>
    <scope>NUCLEOTIDE SEQUENCE</scope>
    <source>
        <strain evidence="4">21MJYT02-11</strain>
    </source>
</reference>
<dbReference type="EMBL" id="JAMXHT010000014">
    <property type="protein sequence ID" value="MCO5401649.1"/>
    <property type="molecule type" value="Genomic_DNA"/>
</dbReference>
<dbReference type="InterPro" id="IPR000917">
    <property type="entry name" value="Sulfatase_N"/>
</dbReference>
<evidence type="ECO:0000256" key="2">
    <source>
        <dbReference type="SAM" id="SignalP"/>
    </source>
</evidence>
<evidence type="ECO:0000259" key="3">
    <source>
        <dbReference type="Pfam" id="PF00884"/>
    </source>
</evidence>
<dbReference type="SUPFAM" id="SSF53649">
    <property type="entry name" value="Alkaline phosphatase-like"/>
    <property type="match status" value="1"/>
</dbReference>
<reference evidence="4" key="1">
    <citation type="submission" date="2022-06" db="EMBL/GenBank/DDBJ databases">
        <authorList>
            <person name="Lu C.-H."/>
        </authorList>
    </citation>
    <scope>NUCLEOTIDE SEQUENCE</scope>
    <source>
        <strain evidence="4">21MJYT02-11</strain>
    </source>
</reference>
<dbReference type="InterPro" id="IPR017850">
    <property type="entry name" value="Alkaline_phosphatase_core_sf"/>
</dbReference>
<dbReference type="Pfam" id="PF00884">
    <property type="entry name" value="Sulfatase"/>
    <property type="match status" value="1"/>
</dbReference>
<feature type="domain" description="Sulfatase N-terminal" evidence="3">
    <location>
        <begin position="80"/>
        <end position="493"/>
    </location>
</feature>
<keyword evidence="2" id="KW-0732">Signal</keyword>
<proteinExistence type="inferred from homology"/>
<comment type="similarity">
    <text evidence="1">Belongs to the sulfatase family.</text>
</comment>
<dbReference type="Proteomes" id="UP001162811">
    <property type="component" value="Unassembled WGS sequence"/>
</dbReference>